<feature type="binding site" evidence="7">
    <location>
        <position position="20"/>
    </location>
    <ligand>
        <name>substrate</name>
    </ligand>
</feature>
<dbReference type="NCBIfam" id="TIGR01670">
    <property type="entry name" value="KdsC-phosphatas"/>
    <property type="match status" value="1"/>
</dbReference>
<evidence type="ECO:0000256" key="3">
    <source>
        <dbReference type="ARBA" id="ARBA00011881"/>
    </source>
</evidence>
<evidence type="ECO:0000256" key="4">
    <source>
        <dbReference type="ARBA" id="ARBA00022723"/>
    </source>
</evidence>
<dbReference type="InterPro" id="IPR023214">
    <property type="entry name" value="HAD_sf"/>
</dbReference>
<feature type="binding site" evidence="7">
    <location>
        <position position="72"/>
    </location>
    <ligand>
        <name>substrate</name>
    </ligand>
</feature>
<dbReference type="GO" id="GO:0016788">
    <property type="term" value="F:hydrolase activity, acting on ester bonds"/>
    <property type="evidence" value="ECO:0007669"/>
    <property type="project" value="InterPro"/>
</dbReference>
<dbReference type="PIRSF" id="PIRSF006118">
    <property type="entry name" value="KDO8-P_Ptase"/>
    <property type="match status" value="1"/>
</dbReference>
<dbReference type="EMBL" id="VWSF01000032">
    <property type="protein sequence ID" value="KAA5539531.1"/>
    <property type="molecule type" value="Genomic_DNA"/>
</dbReference>
<comment type="caution">
    <text evidence="9">The sequence shown here is derived from an EMBL/GenBank/DDBJ whole genome shotgun (WGS) entry which is preliminary data.</text>
</comment>
<dbReference type="PANTHER" id="PTHR21485">
    <property type="entry name" value="HAD SUPERFAMILY MEMBERS CMAS AND KDSC"/>
    <property type="match status" value="1"/>
</dbReference>
<dbReference type="InterPro" id="IPR010023">
    <property type="entry name" value="KdsC_fam"/>
</dbReference>
<keyword evidence="5 9" id="KW-0378">Hydrolase</keyword>
<dbReference type="InterPro" id="IPR050793">
    <property type="entry name" value="CMP-NeuNAc_synthase"/>
</dbReference>
<protein>
    <submittedName>
        <fullName evidence="9">HAD-IIIA family hydrolase</fullName>
    </submittedName>
</protein>
<accession>A0A5M6CWD8</accession>
<sequence length="166" mass="18185">MQHHPSLDLTQVKAFIFDVDGVLTDGSLLALASGEQVRSFNIKDGFGIRHAIQKGYRVGIISARQEEGVRKRLLSLDVEDIYLGVNNKQEAFTSFLQQYNLQPSDIAYMGDDIPDLAVMQQCGVAACPEDAAPDVIWVANYISSKAGGKGAVRELIEAVLKMQGTW</sequence>
<feature type="binding site" evidence="7">
    <location>
        <position position="88"/>
    </location>
    <ligand>
        <name>substrate</name>
    </ligand>
</feature>
<dbReference type="Pfam" id="PF08282">
    <property type="entry name" value="Hydrolase_3"/>
    <property type="match status" value="1"/>
</dbReference>
<evidence type="ECO:0000256" key="6">
    <source>
        <dbReference type="ARBA" id="ARBA00022842"/>
    </source>
</evidence>
<feature type="binding site" evidence="8">
    <location>
        <position position="18"/>
    </location>
    <ligand>
        <name>Mg(2+)</name>
        <dbReference type="ChEBI" id="CHEBI:18420"/>
    </ligand>
</feature>
<dbReference type="PANTHER" id="PTHR21485:SF3">
    <property type="entry name" value="N-ACYLNEURAMINATE CYTIDYLYLTRANSFERASE"/>
    <property type="match status" value="1"/>
</dbReference>
<dbReference type="Gene3D" id="3.40.50.1000">
    <property type="entry name" value="HAD superfamily/HAD-like"/>
    <property type="match status" value="1"/>
</dbReference>
<comment type="subunit">
    <text evidence="3">Homotetramer.</text>
</comment>
<dbReference type="CDD" id="cd01630">
    <property type="entry name" value="HAD_KDO-like"/>
    <property type="match status" value="1"/>
</dbReference>
<gene>
    <name evidence="9" type="ORF">F0145_24325</name>
</gene>
<dbReference type="SFLD" id="SFLDG01136">
    <property type="entry name" value="C1.6:_Phosphoserine_Phosphatas"/>
    <property type="match status" value="1"/>
</dbReference>
<feature type="binding site" evidence="7">
    <location>
        <position position="64"/>
    </location>
    <ligand>
        <name>substrate</name>
    </ligand>
</feature>
<evidence type="ECO:0000256" key="2">
    <source>
        <dbReference type="ARBA" id="ARBA00005893"/>
    </source>
</evidence>
<dbReference type="Proteomes" id="UP000323426">
    <property type="component" value="Unassembled WGS sequence"/>
</dbReference>
<dbReference type="SUPFAM" id="SSF56784">
    <property type="entry name" value="HAD-like"/>
    <property type="match status" value="1"/>
</dbReference>
<evidence type="ECO:0000256" key="1">
    <source>
        <dbReference type="ARBA" id="ARBA00001946"/>
    </source>
</evidence>
<organism evidence="9 10">
    <name type="scientific">Adhaeribacter rhizoryzae</name>
    <dbReference type="NCBI Taxonomy" id="2607907"/>
    <lineage>
        <taxon>Bacteria</taxon>
        <taxon>Pseudomonadati</taxon>
        <taxon>Bacteroidota</taxon>
        <taxon>Cytophagia</taxon>
        <taxon>Cytophagales</taxon>
        <taxon>Hymenobacteraceae</taxon>
        <taxon>Adhaeribacter</taxon>
    </lineage>
</organism>
<keyword evidence="10" id="KW-1185">Reference proteome</keyword>
<reference evidence="9 10" key="1">
    <citation type="submission" date="2019-09" db="EMBL/GenBank/DDBJ databases">
        <title>Genome sequence and assembly of Adhaeribacter sp.</title>
        <authorList>
            <person name="Chhetri G."/>
        </authorList>
    </citation>
    <scope>NUCLEOTIDE SEQUENCE [LARGE SCALE GENOMIC DNA]</scope>
    <source>
        <strain evidence="9 10">DK36</strain>
    </source>
</reference>
<dbReference type="RefSeq" id="WP_150092962.1">
    <property type="nucleotide sequence ID" value="NZ_VWSF01000032.1"/>
</dbReference>
<dbReference type="InterPro" id="IPR036412">
    <property type="entry name" value="HAD-like_sf"/>
</dbReference>
<comment type="cofactor">
    <cofactor evidence="1 8">
        <name>Mg(2+)</name>
        <dbReference type="ChEBI" id="CHEBI:18420"/>
    </cofactor>
</comment>
<dbReference type="GO" id="GO:0008781">
    <property type="term" value="F:N-acylneuraminate cytidylyltransferase activity"/>
    <property type="evidence" value="ECO:0007669"/>
    <property type="project" value="TreeGrafter"/>
</dbReference>
<evidence type="ECO:0000313" key="9">
    <source>
        <dbReference type="EMBL" id="KAA5539531.1"/>
    </source>
</evidence>
<dbReference type="FunFam" id="3.40.50.1000:FF:000029">
    <property type="entry name" value="3-deoxy-D-manno-octulosonate 8-phosphate phosphatase KdsC"/>
    <property type="match status" value="1"/>
</dbReference>
<feature type="binding site" evidence="8">
    <location>
        <position position="111"/>
    </location>
    <ligand>
        <name>Mg(2+)</name>
        <dbReference type="ChEBI" id="CHEBI:18420"/>
    </ligand>
</feature>
<evidence type="ECO:0000256" key="8">
    <source>
        <dbReference type="PIRSR" id="PIRSR006118-2"/>
    </source>
</evidence>
<dbReference type="SFLD" id="SFLDS00003">
    <property type="entry name" value="Haloacid_Dehalogenase"/>
    <property type="match status" value="1"/>
</dbReference>
<keyword evidence="6 8" id="KW-0460">Magnesium</keyword>
<proteinExistence type="inferred from homology"/>
<keyword evidence="4 8" id="KW-0479">Metal-binding</keyword>
<dbReference type="InterPro" id="IPR006549">
    <property type="entry name" value="HAD-SF_hydro_IIIA"/>
</dbReference>
<dbReference type="NCBIfam" id="TIGR01662">
    <property type="entry name" value="HAD-SF-IIIA"/>
    <property type="match status" value="1"/>
</dbReference>
<dbReference type="AlphaFoldDB" id="A0A5M6CWD8"/>
<dbReference type="GO" id="GO:0046872">
    <property type="term" value="F:metal ion binding"/>
    <property type="evidence" value="ECO:0007669"/>
    <property type="project" value="UniProtKB-KW"/>
</dbReference>
<dbReference type="SFLD" id="SFLDG01138">
    <property type="entry name" value="C1.6.2:_Deoxy-d-mannose-octulo"/>
    <property type="match status" value="1"/>
</dbReference>
<evidence type="ECO:0000256" key="5">
    <source>
        <dbReference type="ARBA" id="ARBA00022801"/>
    </source>
</evidence>
<feature type="binding site" evidence="7">
    <location>
        <position position="49"/>
    </location>
    <ligand>
        <name>substrate</name>
    </ligand>
</feature>
<comment type="similarity">
    <text evidence="2">Belongs to the KdsC family.</text>
</comment>
<evidence type="ECO:0000256" key="7">
    <source>
        <dbReference type="PIRSR" id="PIRSR006118-1"/>
    </source>
</evidence>
<name>A0A5M6CWD8_9BACT</name>
<evidence type="ECO:0000313" key="10">
    <source>
        <dbReference type="Proteomes" id="UP000323426"/>
    </source>
</evidence>